<dbReference type="RefSeq" id="WP_145416293.1">
    <property type="nucleotide sequence ID" value="NZ_CP036526.1"/>
</dbReference>
<name>A0A517NNY0_9BACT</name>
<evidence type="ECO:0000313" key="2">
    <source>
        <dbReference type="EMBL" id="QDT08813.1"/>
    </source>
</evidence>
<keyword evidence="1" id="KW-1133">Transmembrane helix</keyword>
<sequence>MKIRNDPSCRSAFTLIEMVVATVLSAILLVVLLGVSRQTLMLRDSAMRIAEQLAGTELLEDQFQRDFSQADRLTVLPDGVLLQGAIYRSDGGLISNHQTATVRYRVMLLPSSKEPIVPWLFREQWQVDPSTNQIVGAMSQPIWRGTAAMTISSNTIAALSNRSDDEGLLGDDSQVPVDAMPENVQIHLLDSNGNVFLRQTIHHHWEE</sequence>
<proteinExistence type="predicted"/>
<feature type="transmembrane region" description="Helical" evidence="1">
    <location>
        <begin position="12"/>
        <end position="35"/>
    </location>
</feature>
<dbReference type="NCBIfam" id="TIGR02532">
    <property type="entry name" value="IV_pilin_GFxxxE"/>
    <property type="match status" value="1"/>
</dbReference>
<keyword evidence="1" id="KW-0812">Transmembrane</keyword>
<gene>
    <name evidence="2" type="ORF">K239x_07550</name>
</gene>
<reference evidence="2 3" key="1">
    <citation type="submission" date="2019-02" db="EMBL/GenBank/DDBJ databases">
        <title>Deep-cultivation of Planctomycetes and their phenomic and genomic characterization uncovers novel biology.</title>
        <authorList>
            <person name="Wiegand S."/>
            <person name="Jogler M."/>
            <person name="Boedeker C."/>
            <person name="Pinto D."/>
            <person name="Vollmers J."/>
            <person name="Rivas-Marin E."/>
            <person name="Kohn T."/>
            <person name="Peeters S.H."/>
            <person name="Heuer A."/>
            <person name="Rast P."/>
            <person name="Oberbeckmann S."/>
            <person name="Bunk B."/>
            <person name="Jeske O."/>
            <person name="Meyerdierks A."/>
            <person name="Storesund J.E."/>
            <person name="Kallscheuer N."/>
            <person name="Luecker S."/>
            <person name="Lage O.M."/>
            <person name="Pohl T."/>
            <person name="Merkel B.J."/>
            <person name="Hornburger P."/>
            <person name="Mueller R.-W."/>
            <person name="Bruemmer F."/>
            <person name="Labrenz M."/>
            <person name="Spormann A.M."/>
            <person name="Op den Camp H."/>
            <person name="Overmann J."/>
            <person name="Amann R."/>
            <person name="Jetten M.S.M."/>
            <person name="Mascher T."/>
            <person name="Medema M.H."/>
            <person name="Devos D.P."/>
            <person name="Kaster A.-K."/>
            <person name="Ovreas L."/>
            <person name="Rohde M."/>
            <person name="Galperin M.Y."/>
            <person name="Jogler C."/>
        </authorList>
    </citation>
    <scope>NUCLEOTIDE SEQUENCE [LARGE SCALE GENOMIC DNA]</scope>
    <source>
        <strain evidence="2 3">K23_9</strain>
    </source>
</reference>
<evidence type="ECO:0000313" key="3">
    <source>
        <dbReference type="Proteomes" id="UP000319817"/>
    </source>
</evidence>
<dbReference type="AlphaFoldDB" id="A0A517NNY0"/>
<accession>A0A517NNY0</accession>
<keyword evidence="3" id="KW-1185">Reference proteome</keyword>
<dbReference type="OrthoDB" id="9890697at2"/>
<organism evidence="2 3">
    <name type="scientific">Stieleria marina</name>
    <dbReference type="NCBI Taxonomy" id="1930275"/>
    <lineage>
        <taxon>Bacteria</taxon>
        <taxon>Pseudomonadati</taxon>
        <taxon>Planctomycetota</taxon>
        <taxon>Planctomycetia</taxon>
        <taxon>Pirellulales</taxon>
        <taxon>Pirellulaceae</taxon>
        <taxon>Stieleria</taxon>
    </lineage>
</organism>
<dbReference type="Pfam" id="PF07963">
    <property type="entry name" value="N_methyl"/>
    <property type="match status" value="1"/>
</dbReference>
<evidence type="ECO:0008006" key="4">
    <source>
        <dbReference type="Google" id="ProtNLM"/>
    </source>
</evidence>
<dbReference type="EMBL" id="CP036526">
    <property type="protein sequence ID" value="QDT08813.1"/>
    <property type="molecule type" value="Genomic_DNA"/>
</dbReference>
<protein>
    <recommendedName>
        <fullName evidence="4">Pseudopilin GspJ</fullName>
    </recommendedName>
</protein>
<keyword evidence="1" id="KW-0472">Membrane</keyword>
<evidence type="ECO:0000256" key="1">
    <source>
        <dbReference type="SAM" id="Phobius"/>
    </source>
</evidence>
<dbReference type="InterPro" id="IPR012902">
    <property type="entry name" value="N_methyl_site"/>
</dbReference>
<dbReference type="Proteomes" id="UP000319817">
    <property type="component" value="Chromosome"/>
</dbReference>